<evidence type="ECO:0000256" key="1">
    <source>
        <dbReference type="SAM" id="MobiDB-lite"/>
    </source>
</evidence>
<feature type="region of interest" description="Disordered" evidence="1">
    <location>
        <begin position="1"/>
        <end position="54"/>
    </location>
</feature>
<keyword evidence="3" id="KW-1185">Reference proteome</keyword>
<proteinExistence type="predicted"/>
<accession>A0A8K0NT08</accession>
<sequence length="94" mass="9070">MDAAKNAAASAGASIREDGAIGSQFRSDGAIGSIGQSIGGPFDKEGAIGSQFTTDGAIGGTAEIVGENISGAAGSATSNPQGSEANRADRLPTE</sequence>
<dbReference type="AlphaFoldDB" id="A0A8K0NT08"/>
<feature type="region of interest" description="Disordered" evidence="1">
    <location>
        <begin position="69"/>
        <end position="94"/>
    </location>
</feature>
<dbReference type="OrthoDB" id="5278621at2759"/>
<feature type="compositionally biased region" description="Low complexity" evidence="1">
    <location>
        <begin position="1"/>
        <end position="13"/>
    </location>
</feature>
<protein>
    <submittedName>
        <fullName evidence="2">Uncharacterized protein</fullName>
    </submittedName>
</protein>
<evidence type="ECO:0000313" key="2">
    <source>
        <dbReference type="EMBL" id="KAG7571001.1"/>
    </source>
</evidence>
<feature type="compositionally biased region" description="Low complexity" evidence="1">
    <location>
        <begin position="27"/>
        <end position="40"/>
    </location>
</feature>
<dbReference type="EMBL" id="JABELV010000014">
    <property type="protein sequence ID" value="KAG7571001.1"/>
    <property type="molecule type" value="Genomic_DNA"/>
</dbReference>
<evidence type="ECO:0000313" key="3">
    <source>
        <dbReference type="Proteomes" id="UP000812966"/>
    </source>
</evidence>
<organism evidence="2 3">
    <name type="scientific">Filobasidium floriforme</name>
    <dbReference type="NCBI Taxonomy" id="5210"/>
    <lineage>
        <taxon>Eukaryota</taxon>
        <taxon>Fungi</taxon>
        <taxon>Dikarya</taxon>
        <taxon>Basidiomycota</taxon>
        <taxon>Agaricomycotina</taxon>
        <taxon>Tremellomycetes</taxon>
        <taxon>Filobasidiales</taxon>
        <taxon>Filobasidiaceae</taxon>
        <taxon>Filobasidium</taxon>
    </lineage>
</organism>
<gene>
    <name evidence="2" type="ORF">FFLO_01095</name>
</gene>
<name>A0A8K0NT08_9TREE</name>
<dbReference type="Proteomes" id="UP000812966">
    <property type="component" value="Unassembled WGS sequence"/>
</dbReference>
<reference evidence="2" key="1">
    <citation type="submission" date="2020-04" db="EMBL/GenBank/DDBJ databases">
        <title>Analysis of mating type loci in Filobasidium floriforme.</title>
        <authorList>
            <person name="Nowrousian M."/>
        </authorList>
    </citation>
    <scope>NUCLEOTIDE SEQUENCE</scope>
    <source>
        <strain evidence="2">CBS 6242</strain>
    </source>
</reference>
<comment type="caution">
    <text evidence="2">The sequence shown here is derived from an EMBL/GenBank/DDBJ whole genome shotgun (WGS) entry which is preliminary data.</text>
</comment>
<feature type="compositionally biased region" description="Polar residues" evidence="1">
    <location>
        <begin position="75"/>
        <end position="84"/>
    </location>
</feature>